<dbReference type="EMBL" id="WIWJ01000105">
    <property type="protein sequence ID" value="MQT50202.1"/>
    <property type="molecule type" value="Genomic_DNA"/>
</dbReference>
<evidence type="ECO:0000313" key="4">
    <source>
        <dbReference type="Proteomes" id="UP000441404"/>
    </source>
</evidence>
<protein>
    <recommendedName>
        <fullName evidence="6">Lipoprotein</fullName>
    </recommendedName>
</protein>
<evidence type="ECO:0000256" key="1">
    <source>
        <dbReference type="SAM" id="SignalP"/>
    </source>
</evidence>
<evidence type="ECO:0008006" key="6">
    <source>
        <dbReference type="Google" id="ProtNLM"/>
    </source>
</evidence>
<feature type="signal peptide" evidence="1">
    <location>
        <begin position="1"/>
        <end position="22"/>
    </location>
</feature>
<accession>A0A6A7YCQ1</accession>
<reference evidence="4 5" key="1">
    <citation type="submission" date="2019-10" db="EMBL/GenBank/DDBJ databases">
        <title>Evaluation of single-gene subtyping targets for Pseudomonas.</title>
        <authorList>
            <person name="Reichler S.J."/>
            <person name="Orsi R.H."/>
            <person name="Wiedmann M."/>
            <person name="Martin N.H."/>
            <person name="Murphy S.I."/>
        </authorList>
    </citation>
    <scope>NUCLEOTIDE SEQUENCE [LARGE SCALE GENOMIC DNA]</scope>
    <source>
        <strain evidence="3 5">FSL R10-3254</strain>
        <strain evidence="2 4">FSL R10-3257</strain>
    </source>
</reference>
<evidence type="ECO:0000313" key="5">
    <source>
        <dbReference type="Proteomes" id="UP000489190"/>
    </source>
</evidence>
<gene>
    <name evidence="3" type="ORF">GHO39_18700</name>
    <name evidence="2" type="ORF">GHO40_26375</name>
</gene>
<evidence type="ECO:0000313" key="3">
    <source>
        <dbReference type="EMBL" id="MQT91148.1"/>
    </source>
</evidence>
<dbReference type="Proteomes" id="UP000441404">
    <property type="component" value="Unassembled WGS sequence"/>
</dbReference>
<feature type="chain" id="PRO_5036382141" description="Lipoprotein" evidence="1">
    <location>
        <begin position="23"/>
        <end position="117"/>
    </location>
</feature>
<comment type="caution">
    <text evidence="2">The sequence shown here is derived from an EMBL/GenBank/DDBJ whole genome shotgun (WGS) entry which is preliminary data.</text>
</comment>
<organism evidence="2 4">
    <name type="scientific">Pseudomonas helleri</name>
    <dbReference type="NCBI Taxonomy" id="1608996"/>
    <lineage>
        <taxon>Bacteria</taxon>
        <taxon>Pseudomonadati</taxon>
        <taxon>Pseudomonadota</taxon>
        <taxon>Gammaproteobacteria</taxon>
        <taxon>Pseudomonadales</taxon>
        <taxon>Pseudomonadaceae</taxon>
        <taxon>Pseudomonas</taxon>
    </lineage>
</organism>
<dbReference type="EMBL" id="WIWI01000054">
    <property type="protein sequence ID" value="MQT91148.1"/>
    <property type="molecule type" value="Genomic_DNA"/>
</dbReference>
<proteinExistence type="predicted"/>
<dbReference type="RefSeq" id="WP_153329885.1">
    <property type="nucleotide sequence ID" value="NZ_WIWI01000054.1"/>
</dbReference>
<dbReference type="Proteomes" id="UP000489190">
    <property type="component" value="Unassembled WGS sequence"/>
</dbReference>
<sequence>MLTKTKQHSALISLALAGTVLAGCASSPQFSGQSVTDPLLRKDVYATVERLFSAVTQCRSISAVDSRITNIDQSPSGAVQKAEETWRVSGCGTTEAYKVVMRADDKGETDFSVSQQR</sequence>
<dbReference type="PROSITE" id="PS51257">
    <property type="entry name" value="PROKAR_LIPOPROTEIN"/>
    <property type="match status" value="1"/>
</dbReference>
<evidence type="ECO:0000313" key="2">
    <source>
        <dbReference type="EMBL" id="MQT50202.1"/>
    </source>
</evidence>
<name>A0A6A7YCQ1_9PSED</name>
<dbReference type="AlphaFoldDB" id="A0A6A7YCQ1"/>
<keyword evidence="1" id="KW-0732">Signal</keyword>